<protein>
    <recommendedName>
        <fullName evidence="1">N-acetyltransferase domain-containing protein</fullName>
    </recommendedName>
</protein>
<dbReference type="PROSITE" id="PS51186">
    <property type="entry name" value="GNAT"/>
    <property type="match status" value="1"/>
</dbReference>
<dbReference type="InterPro" id="IPR016181">
    <property type="entry name" value="Acyl_CoA_acyltransferase"/>
</dbReference>
<dbReference type="Proteomes" id="UP001432027">
    <property type="component" value="Unassembled WGS sequence"/>
</dbReference>
<dbReference type="AlphaFoldDB" id="A0AAV5UE50"/>
<dbReference type="Pfam" id="PF00583">
    <property type="entry name" value="Acetyltransf_1"/>
    <property type="match status" value="1"/>
</dbReference>
<reference evidence="2" key="1">
    <citation type="submission" date="2023-10" db="EMBL/GenBank/DDBJ databases">
        <title>Genome assembly of Pristionchus species.</title>
        <authorList>
            <person name="Yoshida K."/>
            <person name="Sommer R.J."/>
        </authorList>
    </citation>
    <scope>NUCLEOTIDE SEQUENCE</scope>
    <source>
        <strain evidence="2">RS0144</strain>
    </source>
</reference>
<dbReference type="GO" id="GO:0008080">
    <property type="term" value="F:N-acetyltransferase activity"/>
    <property type="evidence" value="ECO:0007669"/>
    <property type="project" value="TreeGrafter"/>
</dbReference>
<name>A0AAV5UE50_9BILA</name>
<dbReference type="PANTHER" id="PTHR20905:SF30">
    <property type="entry name" value="N-ACETYLTRANSFERASE DOMAIN-CONTAINING PROTEIN"/>
    <property type="match status" value="1"/>
</dbReference>
<dbReference type="PANTHER" id="PTHR20905">
    <property type="entry name" value="N-ACETYLTRANSFERASE-RELATED"/>
    <property type="match status" value="1"/>
</dbReference>
<feature type="non-terminal residue" evidence="2">
    <location>
        <position position="209"/>
    </location>
</feature>
<feature type="domain" description="N-acetyltransferase" evidence="1">
    <location>
        <begin position="5"/>
        <end position="192"/>
    </location>
</feature>
<dbReference type="EMBL" id="BTSX01000006">
    <property type="protein sequence ID" value="GMT04600.1"/>
    <property type="molecule type" value="Genomic_DNA"/>
</dbReference>
<evidence type="ECO:0000313" key="3">
    <source>
        <dbReference type="Proteomes" id="UP001432027"/>
    </source>
</evidence>
<keyword evidence="3" id="KW-1185">Reference proteome</keyword>
<dbReference type="InterPro" id="IPR000182">
    <property type="entry name" value="GNAT_dom"/>
</dbReference>
<organism evidence="2 3">
    <name type="scientific">Pristionchus entomophagus</name>
    <dbReference type="NCBI Taxonomy" id="358040"/>
    <lineage>
        <taxon>Eukaryota</taxon>
        <taxon>Metazoa</taxon>
        <taxon>Ecdysozoa</taxon>
        <taxon>Nematoda</taxon>
        <taxon>Chromadorea</taxon>
        <taxon>Rhabditida</taxon>
        <taxon>Rhabditina</taxon>
        <taxon>Diplogasteromorpha</taxon>
        <taxon>Diplogasteroidea</taxon>
        <taxon>Neodiplogasteridae</taxon>
        <taxon>Pristionchus</taxon>
    </lineage>
</organism>
<sequence length="209" mass="23228">MFPSFSFSIAIPSDVPEIIEFLLSDFLFNRSLNGAIGMTREEAHDRYLAVTESSVANGTSVVVRNKEGEVVGVRLSGFEDRQEVTTPVDLSSFPPRIFKIRKILTKMNEGKWALIPSDIDRLFEVKLISVAEKYRGQGIAKVLLSFGLDSVRERGAKGVYAEAVAIASQVLFDRAGYSVIREIVHEEWLDEEGKPVFVCPDGTKTVQLV</sequence>
<dbReference type="FunFam" id="3.40.630.30:FF:000181">
    <property type="entry name" value="Acetyltransferase"/>
    <property type="match status" value="1"/>
</dbReference>
<proteinExistence type="predicted"/>
<evidence type="ECO:0000313" key="2">
    <source>
        <dbReference type="EMBL" id="GMT04600.1"/>
    </source>
</evidence>
<dbReference type="Gene3D" id="3.40.630.30">
    <property type="match status" value="1"/>
</dbReference>
<dbReference type="SUPFAM" id="SSF55729">
    <property type="entry name" value="Acyl-CoA N-acyltransferases (Nat)"/>
    <property type="match status" value="1"/>
</dbReference>
<dbReference type="CDD" id="cd04301">
    <property type="entry name" value="NAT_SF"/>
    <property type="match status" value="1"/>
</dbReference>
<accession>A0AAV5UE50</accession>
<gene>
    <name evidence="2" type="ORF">PENTCL1PPCAC_26774</name>
</gene>
<comment type="caution">
    <text evidence="2">The sequence shown here is derived from an EMBL/GenBank/DDBJ whole genome shotgun (WGS) entry which is preliminary data.</text>
</comment>
<evidence type="ECO:0000259" key="1">
    <source>
        <dbReference type="PROSITE" id="PS51186"/>
    </source>
</evidence>